<keyword evidence="10" id="KW-1185">Reference proteome</keyword>
<evidence type="ECO:0000256" key="5">
    <source>
        <dbReference type="ARBA" id="ARBA00022989"/>
    </source>
</evidence>
<dbReference type="InterPro" id="IPR045018">
    <property type="entry name" value="Azg-like"/>
</dbReference>
<evidence type="ECO:0000256" key="7">
    <source>
        <dbReference type="SAM" id="MobiDB-lite"/>
    </source>
</evidence>
<dbReference type="InParanoid" id="A0A2T0GUV6"/>
<dbReference type="Pfam" id="PF00860">
    <property type="entry name" value="Xan_ur_permease"/>
    <property type="match status" value="1"/>
</dbReference>
<keyword evidence="3" id="KW-0813">Transport</keyword>
<sequence length="489" mass="50303">MTQLRPDSSEEAPVPDRDERTSSPLDRYFHITARGSTLSRELRGGITTFVAMSYIVLLNPLILGSSTDVTGASLGNAELTTATALCAGVMTVLMGVVGHAPLAMAAGLGVIPVVAFTVAPEMTWAQAMGLVVLEGVCIVLMAVSGVRERIINAIPLPLKTALTVGIGLYIALVGMVSAGFVSRQPDAADTDVPVQLGPNGHLIGWPLGLFCLTLLLMIVLVARKVPGAILISIVSGTVLSVVVNAVFDVPAGQWGRTTPDLPSSLVASPDFGLFGDVDLFGGFANAGVIAATVFLFTLVLSGFFDAMGTITSVSSEAGLTDSQGKVRGMGRILLVDGAGAMAGGFTGSSPNTVFLESAAGVAEGARTGLASVVTGVLFAATMLFTPLAAVVPAQAAAPALVLVGGMMMAQVRNIPWQDEDFVVPVFLTVAIIPFTYSITNGVGAGLISYCAIKICKGRVRELGWLLSVLALVFALYFGIEGIKAVFGVS</sequence>
<keyword evidence="6 8" id="KW-0472">Membrane</keyword>
<evidence type="ECO:0000256" key="8">
    <source>
        <dbReference type="SAM" id="Phobius"/>
    </source>
</evidence>
<feature type="region of interest" description="Disordered" evidence="7">
    <location>
        <begin position="1"/>
        <end position="23"/>
    </location>
</feature>
<feature type="transmembrane region" description="Helical" evidence="8">
    <location>
        <begin position="74"/>
        <end position="93"/>
    </location>
</feature>
<proteinExistence type="inferred from homology"/>
<reference evidence="9 10" key="1">
    <citation type="submission" date="2018-03" db="EMBL/GenBank/DDBJ databases">
        <title>Actinopolyspora mortivallis from Sahara, screening for active biomolecules.</title>
        <authorList>
            <person name="Selama O."/>
            <person name="Wellington E.M.H."/>
            <person name="Hacene H."/>
        </authorList>
    </citation>
    <scope>NUCLEOTIDE SEQUENCE [LARGE SCALE GENOMIC DNA]</scope>
    <source>
        <strain evidence="9 10">M5A</strain>
    </source>
</reference>
<protein>
    <submittedName>
        <fullName evidence="9">MFS transporter</fullName>
    </submittedName>
</protein>
<evidence type="ECO:0000256" key="2">
    <source>
        <dbReference type="ARBA" id="ARBA00005697"/>
    </source>
</evidence>
<accession>A0A2T0GUV6</accession>
<evidence type="ECO:0000256" key="6">
    <source>
        <dbReference type="ARBA" id="ARBA00023136"/>
    </source>
</evidence>
<evidence type="ECO:0000256" key="4">
    <source>
        <dbReference type="ARBA" id="ARBA00022692"/>
    </source>
</evidence>
<dbReference type="STRING" id="1050202.GCA_000384035_00839"/>
<evidence type="ECO:0000256" key="1">
    <source>
        <dbReference type="ARBA" id="ARBA00004127"/>
    </source>
</evidence>
<evidence type="ECO:0000313" key="9">
    <source>
        <dbReference type="EMBL" id="PRW62906.1"/>
    </source>
</evidence>
<dbReference type="EMBL" id="PVSR01000023">
    <property type="protein sequence ID" value="PRW62906.1"/>
    <property type="molecule type" value="Genomic_DNA"/>
</dbReference>
<name>A0A2T0GUV6_ACTMO</name>
<dbReference type="PANTHER" id="PTHR43337">
    <property type="entry name" value="XANTHINE/URACIL PERMEASE C887.17-RELATED"/>
    <property type="match status" value="1"/>
</dbReference>
<comment type="subcellular location">
    <subcellularLocation>
        <location evidence="1">Endomembrane system</location>
        <topology evidence="1">Multi-pass membrane protein</topology>
    </subcellularLocation>
</comment>
<feature type="transmembrane region" description="Helical" evidence="8">
    <location>
        <begin position="124"/>
        <end position="146"/>
    </location>
</feature>
<dbReference type="InterPro" id="IPR006043">
    <property type="entry name" value="NCS2"/>
</dbReference>
<feature type="transmembrane region" description="Helical" evidence="8">
    <location>
        <begin position="279"/>
        <end position="304"/>
    </location>
</feature>
<dbReference type="GO" id="GO:0012505">
    <property type="term" value="C:endomembrane system"/>
    <property type="evidence" value="ECO:0007669"/>
    <property type="project" value="UniProtKB-SubCell"/>
</dbReference>
<feature type="transmembrane region" description="Helical" evidence="8">
    <location>
        <begin position="158"/>
        <end position="182"/>
    </location>
</feature>
<keyword evidence="4 8" id="KW-0812">Transmembrane</keyword>
<keyword evidence="5 8" id="KW-1133">Transmembrane helix</keyword>
<dbReference type="AlphaFoldDB" id="A0A2T0GUV6"/>
<feature type="transmembrane region" description="Helical" evidence="8">
    <location>
        <begin position="100"/>
        <end position="118"/>
    </location>
</feature>
<feature type="transmembrane region" description="Helical" evidence="8">
    <location>
        <begin position="462"/>
        <end position="479"/>
    </location>
</feature>
<dbReference type="GO" id="GO:0005886">
    <property type="term" value="C:plasma membrane"/>
    <property type="evidence" value="ECO:0007669"/>
    <property type="project" value="TreeGrafter"/>
</dbReference>
<organism evidence="9 10">
    <name type="scientific">Actinopolyspora mortivallis</name>
    <dbReference type="NCBI Taxonomy" id="33906"/>
    <lineage>
        <taxon>Bacteria</taxon>
        <taxon>Bacillati</taxon>
        <taxon>Actinomycetota</taxon>
        <taxon>Actinomycetes</taxon>
        <taxon>Actinopolysporales</taxon>
        <taxon>Actinopolysporaceae</taxon>
        <taxon>Actinopolyspora</taxon>
    </lineage>
</organism>
<feature type="transmembrane region" description="Helical" evidence="8">
    <location>
        <begin position="228"/>
        <end position="247"/>
    </location>
</feature>
<feature type="transmembrane region" description="Helical" evidence="8">
    <location>
        <begin position="376"/>
        <end position="401"/>
    </location>
</feature>
<feature type="transmembrane region" description="Helical" evidence="8">
    <location>
        <begin position="44"/>
        <end position="62"/>
    </location>
</feature>
<comment type="similarity">
    <text evidence="2">Belongs to the nucleobase:cation symporter-2 (NCS2) (TC 2.A.40) family. Azg-like subfamily.</text>
</comment>
<comment type="caution">
    <text evidence="9">The sequence shown here is derived from an EMBL/GenBank/DDBJ whole genome shotgun (WGS) entry which is preliminary data.</text>
</comment>
<feature type="transmembrane region" description="Helical" evidence="8">
    <location>
        <begin position="202"/>
        <end position="221"/>
    </location>
</feature>
<feature type="transmembrane region" description="Helical" evidence="8">
    <location>
        <begin position="421"/>
        <end position="450"/>
    </location>
</feature>
<gene>
    <name evidence="9" type="ORF">CEP50_13245</name>
</gene>
<dbReference type="Proteomes" id="UP000239352">
    <property type="component" value="Unassembled WGS sequence"/>
</dbReference>
<evidence type="ECO:0000313" key="10">
    <source>
        <dbReference type="Proteomes" id="UP000239352"/>
    </source>
</evidence>
<dbReference type="PANTHER" id="PTHR43337:SF1">
    <property type="entry name" value="XANTHINE_URACIL PERMEASE C887.17-RELATED"/>
    <property type="match status" value="1"/>
</dbReference>
<dbReference type="GO" id="GO:0005345">
    <property type="term" value="F:purine nucleobase transmembrane transporter activity"/>
    <property type="evidence" value="ECO:0007669"/>
    <property type="project" value="TreeGrafter"/>
</dbReference>
<dbReference type="RefSeq" id="WP_106114261.1">
    <property type="nucleotide sequence ID" value="NZ_PVSR01000023.1"/>
</dbReference>
<evidence type="ECO:0000256" key="3">
    <source>
        <dbReference type="ARBA" id="ARBA00022448"/>
    </source>
</evidence>